<evidence type="ECO:0000256" key="16">
    <source>
        <dbReference type="ARBA" id="ARBA00023098"/>
    </source>
</evidence>
<evidence type="ECO:0000256" key="7">
    <source>
        <dbReference type="ARBA" id="ARBA00022630"/>
    </source>
</evidence>
<evidence type="ECO:0000256" key="10">
    <source>
        <dbReference type="ARBA" id="ARBA00022827"/>
    </source>
</evidence>
<name>A0A4U5NU95_STECR</name>
<comment type="catalytic activity">
    <reaction evidence="27">
        <text>trimethylamine + NADPH + O2 = trimethylamine N-oxide + NADP(+) + H2O</text>
        <dbReference type="Rhea" id="RHEA:31979"/>
        <dbReference type="ChEBI" id="CHEBI:15377"/>
        <dbReference type="ChEBI" id="CHEBI:15379"/>
        <dbReference type="ChEBI" id="CHEBI:15724"/>
        <dbReference type="ChEBI" id="CHEBI:57783"/>
        <dbReference type="ChEBI" id="CHEBI:58349"/>
        <dbReference type="ChEBI" id="CHEBI:58389"/>
        <dbReference type="EC" id="1.14.13.148"/>
    </reaction>
    <physiologicalReaction direction="left-to-right" evidence="27">
        <dbReference type="Rhea" id="RHEA:31980"/>
    </physiologicalReaction>
</comment>
<comment type="catalytic activity">
    <reaction evidence="32">
        <text>octan-3-one + NADPH + O2 + H(+) = pentyl propanoate + NADP(+) + H2O</text>
        <dbReference type="Rhea" id="RHEA:54840"/>
        <dbReference type="ChEBI" id="CHEBI:15377"/>
        <dbReference type="ChEBI" id="CHEBI:15378"/>
        <dbReference type="ChEBI" id="CHEBI:15379"/>
        <dbReference type="ChEBI" id="CHEBI:57783"/>
        <dbReference type="ChEBI" id="CHEBI:58349"/>
        <dbReference type="ChEBI" id="CHEBI:80946"/>
        <dbReference type="ChEBI" id="CHEBI:87373"/>
    </reaction>
    <physiologicalReaction direction="left-to-right" evidence="32">
        <dbReference type="Rhea" id="RHEA:54841"/>
    </physiologicalReaction>
</comment>
<dbReference type="Gene3D" id="3.50.50.60">
    <property type="entry name" value="FAD/NAD(P)-binding domain"/>
    <property type="match status" value="1"/>
</dbReference>
<keyword evidence="13 35" id="KW-1133">Transmembrane helix</keyword>
<evidence type="ECO:0000256" key="5">
    <source>
        <dbReference type="ARBA" id="ARBA00022481"/>
    </source>
</evidence>
<dbReference type="PRINTS" id="PR01125">
    <property type="entry name" value="FMOXYGENASE5"/>
</dbReference>
<feature type="transmembrane region" description="Helical" evidence="35">
    <location>
        <begin position="514"/>
        <end position="535"/>
    </location>
</feature>
<evidence type="ECO:0000256" key="21">
    <source>
        <dbReference type="ARBA" id="ARBA00047426"/>
    </source>
</evidence>
<comment type="subcellular location">
    <subcellularLocation>
        <location evidence="2">Endoplasmic reticulum membrane</location>
        <topology evidence="2">Single-pass membrane protein</topology>
    </subcellularLocation>
    <subcellularLocation>
        <location evidence="3">Microsome membrane</location>
    </subcellularLocation>
</comment>
<dbReference type="PIRSF" id="PIRSF000332">
    <property type="entry name" value="FMO"/>
    <property type="match status" value="1"/>
</dbReference>
<evidence type="ECO:0000256" key="4">
    <source>
        <dbReference type="ARBA" id="ARBA00009183"/>
    </source>
</evidence>
<dbReference type="InterPro" id="IPR002257">
    <property type="entry name" value="Flavin_mOase_5"/>
</dbReference>
<dbReference type="EMBL" id="AZBU02000003">
    <property type="protein sequence ID" value="TKR86926.1"/>
    <property type="molecule type" value="Genomic_DNA"/>
</dbReference>
<keyword evidence="6" id="KW-0597">Phosphoprotein</keyword>
<comment type="catalytic activity">
    <reaction evidence="23">
        <text>sulcatone + NADPH + O2 + H(+) = 4-methylpent-3-en-1-yl acetate + NADP(+) + H2O</text>
        <dbReference type="Rhea" id="RHEA:54864"/>
        <dbReference type="ChEBI" id="CHEBI:15377"/>
        <dbReference type="ChEBI" id="CHEBI:15378"/>
        <dbReference type="ChEBI" id="CHEBI:15379"/>
        <dbReference type="ChEBI" id="CHEBI:16310"/>
        <dbReference type="ChEBI" id="CHEBI:57783"/>
        <dbReference type="ChEBI" id="CHEBI:58349"/>
        <dbReference type="ChEBI" id="CHEBI:138373"/>
    </reaction>
    <physiologicalReaction direction="left-to-right" evidence="23">
        <dbReference type="Rhea" id="RHEA:54865"/>
    </physiologicalReaction>
</comment>
<evidence type="ECO:0000256" key="8">
    <source>
        <dbReference type="ARBA" id="ARBA00022692"/>
    </source>
</evidence>
<dbReference type="GO" id="GO:0050660">
    <property type="term" value="F:flavin adenine dinucleotide binding"/>
    <property type="evidence" value="ECO:0007669"/>
    <property type="project" value="InterPro"/>
</dbReference>
<evidence type="ECO:0000256" key="18">
    <source>
        <dbReference type="ARBA" id="ARBA00045722"/>
    </source>
</evidence>
<comment type="cofactor">
    <cofactor evidence="1 33 34">
        <name>FAD</name>
        <dbReference type="ChEBI" id="CHEBI:57692"/>
    </cofactor>
</comment>
<evidence type="ECO:0000256" key="27">
    <source>
        <dbReference type="ARBA" id="ARBA00048088"/>
    </source>
</evidence>
<evidence type="ECO:0000256" key="12">
    <source>
        <dbReference type="ARBA" id="ARBA00022857"/>
    </source>
</evidence>
<evidence type="ECO:0000256" key="25">
    <source>
        <dbReference type="ARBA" id="ARBA00047977"/>
    </source>
</evidence>
<dbReference type="SUPFAM" id="SSF51905">
    <property type="entry name" value="FAD/NAD(P)-binding domain"/>
    <property type="match status" value="2"/>
</dbReference>
<keyword evidence="9 33" id="KW-0256">Endoplasmic reticulum</keyword>
<evidence type="ECO:0000256" key="11">
    <source>
        <dbReference type="ARBA" id="ARBA00022848"/>
    </source>
</evidence>
<evidence type="ECO:0000256" key="2">
    <source>
        <dbReference type="ARBA" id="ARBA00004389"/>
    </source>
</evidence>
<dbReference type="GO" id="GO:0005789">
    <property type="term" value="C:endoplasmic reticulum membrane"/>
    <property type="evidence" value="ECO:0007669"/>
    <property type="project" value="UniProtKB-SubCell"/>
</dbReference>
<dbReference type="Pfam" id="PF00743">
    <property type="entry name" value="FMO-like"/>
    <property type="match status" value="1"/>
</dbReference>
<evidence type="ECO:0000256" key="13">
    <source>
        <dbReference type="ARBA" id="ARBA00022989"/>
    </source>
</evidence>
<dbReference type="EC" id="1.-.-.-" evidence="34"/>
<dbReference type="GO" id="GO:0047822">
    <property type="term" value="F:hypotaurine monooxygenase activity"/>
    <property type="evidence" value="ECO:0007669"/>
    <property type="project" value="RHEA"/>
</dbReference>
<comment type="catalytic activity">
    <reaction evidence="21">
        <text>hexan-3-one + NADPH + O2 + H(+) = propyl propanoate + NADP(+) + H2O</text>
        <dbReference type="Rhea" id="RHEA:54848"/>
        <dbReference type="ChEBI" id="CHEBI:15377"/>
        <dbReference type="ChEBI" id="CHEBI:15378"/>
        <dbReference type="ChEBI" id="CHEBI:15379"/>
        <dbReference type="ChEBI" id="CHEBI:57783"/>
        <dbReference type="ChEBI" id="CHEBI:58349"/>
        <dbReference type="ChEBI" id="CHEBI:89828"/>
        <dbReference type="ChEBI" id="CHEBI:89891"/>
    </reaction>
    <physiologicalReaction direction="left-to-right" evidence="21">
        <dbReference type="Rhea" id="RHEA:54849"/>
    </physiologicalReaction>
</comment>
<organism evidence="36 37">
    <name type="scientific">Steinernema carpocapsae</name>
    <name type="common">Entomopathogenic nematode</name>
    <dbReference type="NCBI Taxonomy" id="34508"/>
    <lineage>
        <taxon>Eukaryota</taxon>
        <taxon>Metazoa</taxon>
        <taxon>Ecdysozoa</taxon>
        <taxon>Nematoda</taxon>
        <taxon>Chromadorea</taxon>
        <taxon>Rhabditida</taxon>
        <taxon>Tylenchina</taxon>
        <taxon>Panagrolaimomorpha</taxon>
        <taxon>Strongyloidoidea</taxon>
        <taxon>Steinernematidae</taxon>
        <taxon>Steinernema</taxon>
    </lineage>
</organism>
<keyword evidence="14 33" id="KW-0560">Oxidoreductase</keyword>
<keyword evidence="16" id="KW-0443">Lipid metabolism</keyword>
<reference evidence="36 37" key="1">
    <citation type="journal article" date="2015" name="Genome Biol.">
        <title>Comparative genomics of Steinernema reveals deeply conserved gene regulatory networks.</title>
        <authorList>
            <person name="Dillman A.R."/>
            <person name="Macchietto M."/>
            <person name="Porter C.F."/>
            <person name="Rogers A."/>
            <person name="Williams B."/>
            <person name="Antoshechkin I."/>
            <person name="Lee M.M."/>
            <person name="Goodwin Z."/>
            <person name="Lu X."/>
            <person name="Lewis E.E."/>
            <person name="Goodrich-Blair H."/>
            <person name="Stock S.P."/>
            <person name="Adams B.J."/>
            <person name="Sternberg P.W."/>
            <person name="Mortazavi A."/>
        </authorList>
    </citation>
    <scope>NUCLEOTIDE SEQUENCE [LARGE SCALE GENOMIC DNA]</scope>
    <source>
        <strain evidence="36 37">ALL</strain>
    </source>
</reference>
<keyword evidence="12 33" id="KW-0521">NADP</keyword>
<dbReference type="InterPro" id="IPR050346">
    <property type="entry name" value="FMO-like"/>
</dbReference>
<proteinExistence type="inferred from homology"/>
<evidence type="ECO:0000256" key="14">
    <source>
        <dbReference type="ARBA" id="ARBA00023002"/>
    </source>
</evidence>
<evidence type="ECO:0000256" key="22">
    <source>
        <dbReference type="ARBA" id="ARBA00047574"/>
    </source>
</evidence>
<evidence type="ECO:0000256" key="17">
    <source>
        <dbReference type="ARBA" id="ARBA00023136"/>
    </source>
</evidence>
<dbReference type="InterPro" id="IPR036188">
    <property type="entry name" value="FAD/NAD-bd_sf"/>
</dbReference>
<keyword evidence="8 35" id="KW-0812">Transmembrane</keyword>
<evidence type="ECO:0000256" key="20">
    <source>
        <dbReference type="ARBA" id="ARBA00047338"/>
    </source>
</evidence>
<evidence type="ECO:0000256" key="33">
    <source>
        <dbReference type="PIRNR" id="PIRNR000332"/>
    </source>
</evidence>
<keyword evidence="11" id="KW-0492">Microsome</keyword>
<comment type="catalytic activity">
    <reaction evidence="31">
        <text>N,N-dimethylaniline + NADPH + O2 + H(+) = N,N-dimethylaniline N-oxide + NADP(+) + H2O</text>
        <dbReference type="Rhea" id="RHEA:24468"/>
        <dbReference type="ChEBI" id="CHEBI:15377"/>
        <dbReference type="ChEBI" id="CHEBI:15378"/>
        <dbReference type="ChEBI" id="CHEBI:15379"/>
        <dbReference type="ChEBI" id="CHEBI:16269"/>
        <dbReference type="ChEBI" id="CHEBI:17735"/>
        <dbReference type="ChEBI" id="CHEBI:57783"/>
        <dbReference type="ChEBI" id="CHEBI:58349"/>
        <dbReference type="EC" id="1.14.13.8"/>
    </reaction>
    <physiologicalReaction direction="left-to-right" evidence="31">
        <dbReference type="Rhea" id="RHEA:24469"/>
    </physiologicalReaction>
</comment>
<comment type="catalytic activity">
    <reaction evidence="20">
        <text>hypotaurine + NADH + O2 + H(+) = taurine + NAD(+) + H2O</text>
        <dbReference type="Rhea" id="RHEA:74111"/>
        <dbReference type="ChEBI" id="CHEBI:15377"/>
        <dbReference type="ChEBI" id="CHEBI:15378"/>
        <dbReference type="ChEBI" id="CHEBI:15379"/>
        <dbReference type="ChEBI" id="CHEBI:57540"/>
        <dbReference type="ChEBI" id="CHEBI:57853"/>
        <dbReference type="ChEBI" id="CHEBI:57945"/>
        <dbReference type="ChEBI" id="CHEBI:507393"/>
        <dbReference type="EC" id="1.14.13.8"/>
    </reaction>
    <physiologicalReaction direction="left-to-right" evidence="20">
        <dbReference type="Rhea" id="RHEA:74112"/>
    </physiologicalReaction>
</comment>
<comment type="catalytic activity">
    <reaction evidence="25">
        <text>hexan-3-one + NADPH + O2 + H(+) = ethyl butanoate + NADP(+) + H2O</text>
        <dbReference type="Rhea" id="RHEA:54844"/>
        <dbReference type="ChEBI" id="CHEBI:15377"/>
        <dbReference type="ChEBI" id="CHEBI:15378"/>
        <dbReference type="ChEBI" id="CHEBI:15379"/>
        <dbReference type="ChEBI" id="CHEBI:57783"/>
        <dbReference type="ChEBI" id="CHEBI:58349"/>
        <dbReference type="ChEBI" id="CHEBI:88764"/>
        <dbReference type="ChEBI" id="CHEBI:89891"/>
    </reaction>
    <physiologicalReaction direction="left-to-right" evidence="25">
        <dbReference type="Rhea" id="RHEA:54845"/>
    </physiologicalReaction>
</comment>
<protein>
    <recommendedName>
        <fullName evidence="34">Flavin-containing monooxygenase</fullName>
        <ecNumber evidence="34">1.-.-.-</ecNumber>
    </recommendedName>
</protein>
<dbReference type="InterPro" id="IPR000960">
    <property type="entry name" value="Flavin_mOase"/>
</dbReference>
<dbReference type="PANTHER" id="PTHR23023">
    <property type="entry name" value="DIMETHYLANILINE MONOOXYGENASE"/>
    <property type="match status" value="1"/>
</dbReference>
<comment type="catalytic activity">
    <reaction evidence="22">
        <text>heptan-2-one + NADPH + O2 + H(+) = pentyl acetate + NADP(+) + H2O</text>
        <dbReference type="Rhea" id="RHEA:54836"/>
        <dbReference type="ChEBI" id="CHEBI:5672"/>
        <dbReference type="ChEBI" id="CHEBI:15377"/>
        <dbReference type="ChEBI" id="CHEBI:15378"/>
        <dbReference type="ChEBI" id="CHEBI:15379"/>
        <dbReference type="ChEBI" id="CHEBI:57783"/>
        <dbReference type="ChEBI" id="CHEBI:58349"/>
        <dbReference type="ChEBI" id="CHEBI:87362"/>
    </reaction>
    <physiologicalReaction direction="left-to-right" evidence="22">
        <dbReference type="Rhea" id="RHEA:54837"/>
    </physiologicalReaction>
</comment>
<evidence type="ECO:0000256" key="29">
    <source>
        <dbReference type="ARBA" id="ARBA00048989"/>
    </source>
</evidence>
<evidence type="ECO:0000313" key="36">
    <source>
        <dbReference type="EMBL" id="TKR86926.1"/>
    </source>
</evidence>
<feature type="transmembrane region" description="Helical" evidence="35">
    <location>
        <begin position="541"/>
        <end position="559"/>
    </location>
</feature>
<comment type="catalytic activity">
    <reaction evidence="29">
        <text>(2E)-geranial + NADPH + O2 + H(+) = (1E)-2,6-dimethylhepta-1,5-dien-1-yl formate + NADP(+) + H2O</text>
        <dbReference type="Rhea" id="RHEA:54860"/>
        <dbReference type="ChEBI" id="CHEBI:15377"/>
        <dbReference type="ChEBI" id="CHEBI:15378"/>
        <dbReference type="ChEBI" id="CHEBI:15379"/>
        <dbReference type="ChEBI" id="CHEBI:16980"/>
        <dbReference type="ChEBI" id="CHEBI:57783"/>
        <dbReference type="ChEBI" id="CHEBI:58349"/>
        <dbReference type="ChEBI" id="CHEBI:138375"/>
    </reaction>
    <physiologicalReaction direction="left-to-right" evidence="29">
        <dbReference type="Rhea" id="RHEA:54861"/>
    </physiologicalReaction>
</comment>
<dbReference type="AlphaFoldDB" id="A0A4U5NU95"/>
<dbReference type="GO" id="GO:0016174">
    <property type="term" value="F:NAD(P)H oxidase H2O2-forming activity"/>
    <property type="evidence" value="ECO:0007669"/>
    <property type="project" value="UniProtKB-EC"/>
</dbReference>
<dbReference type="GO" id="GO:0034899">
    <property type="term" value="F:trimethylamine monooxygenase activity"/>
    <property type="evidence" value="ECO:0007669"/>
    <property type="project" value="UniProtKB-EC"/>
</dbReference>
<evidence type="ECO:0000256" key="23">
    <source>
        <dbReference type="ARBA" id="ARBA00047855"/>
    </source>
</evidence>
<evidence type="ECO:0000256" key="9">
    <source>
        <dbReference type="ARBA" id="ARBA00022824"/>
    </source>
</evidence>
<keyword evidence="17 33" id="KW-0472">Membrane</keyword>
<evidence type="ECO:0000256" key="15">
    <source>
        <dbReference type="ARBA" id="ARBA00023033"/>
    </source>
</evidence>
<keyword evidence="10 33" id="KW-0274">FAD</keyword>
<gene>
    <name evidence="36" type="ORF">L596_011422</name>
</gene>
<evidence type="ECO:0000256" key="30">
    <source>
        <dbReference type="ARBA" id="ARBA00048990"/>
    </source>
</evidence>
<comment type="catalytic activity">
    <reaction evidence="28">
        <text>octan-3-one + NADPH + O2 + H(+) = ethyl hexanoate + NADP(+) + H2O</text>
        <dbReference type="Rhea" id="RHEA:54856"/>
        <dbReference type="ChEBI" id="CHEBI:15377"/>
        <dbReference type="ChEBI" id="CHEBI:15378"/>
        <dbReference type="ChEBI" id="CHEBI:15379"/>
        <dbReference type="ChEBI" id="CHEBI:57783"/>
        <dbReference type="ChEBI" id="CHEBI:58349"/>
        <dbReference type="ChEBI" id="CHEBI:80946"/>
        <dbReference type="ChEBI" id="CHEBI:86055"/>
    </reaction>
    <physiologicalReaction direction="left-to-right" evidence="28">
        <dbReference type="Rhea" id="RHEA:54857"/>
    </physiologicalReaction>
</comment>
<evidence type="ECO:0000256" key="35">
    <source>
        <dbReference type="SAM" id="Phobius"/>
    </source>
</evidence>
<accession>A0A4U5NU95</accession>
<evidence type="ECO:0000256" key="6">
    <source>
        <dbReference type="ARBA" id="ARBA00022553"/>
    </source>
</evidence>
<sequence length="569" mass="65735">MPRVCIVGAGVSGLPAIKACLEEGLEVVCFEATSDLGGLWNYRPERSDGGGTVMRSTVVNTSKEMMAYSDFPPPDHYPNFMHHSLVLDYLRDYAKKFDLLQHVRFGNRVVKVEKSEEKWVVHLAESRVEEFDFAILCTGHHSIPVYPQIRGADQFKGKIIHAKQYHDYRGFEDKNVFLVGIGNSALDISVDLAKIAKSVTISTRRGSWIFNRVAEGGMPYDVFLMTRYYDFVMDTIPWTVANDFMEHRLQQRMDHDSYGLRPSHRFFQQHPTVNDALANLIASGMITITEDVDNIDGAGVSVKGGRRFEADVIILCTGYSFEFDYLHPKDLIPIKDHVCDLYKFVFPPRETSLAVIGLIQPIGSVAPISEMQSRWVARIFAGREELPGTKQMYEDIELKRAQMARRYFKSTKHTMQVDYLKYMDEIAELIGCKPPIDQIFYSDPKFWWRLWKGANVPYVYRLVGPYNWEGAREAIEDVPRRVKQPLKNRECRMRKHKKRGVLDEYFRYASMKWVSGWTTLLFCAGLWVFCSGFGGISPLTYFFYVLLFLVLMTFMMLWFELQYNMSTIL</sequence>
<dbReference type="GO" id="GO:0050661">
    <property type="term" value="F:NADP binding"/>
    <property type="evidence" value="ECO:0007669"/>
    <property type="project" value="InterPro"/>
</dbReference>
<comment type="function">
    <text evidence="19">Broad spectrum monooxygenase that catalyzes the oxygenation of a wide variety of nitrogen- and sulfur-containing compounds including xenobiotics. Catalyzes the S-oxygenation of hypotaurine to produce taurine, an organic osmolyte involved in cell volume regulation as well as a variety of cytoprotective and developmental processes. In vitro, catalyzes the N-oxygenation of trimethylamine (TMA) to produce trimethylamine N-oxide (TMAO) and could therefore participate to the detoxification of this compound that is generated by the action of gut microbiota from dietary precursors such as choline, choline containing compounds, betaine or L-carnitine.</text>
</comment>
<dbReference type="FunFam" id="3.50.50.60:FF:000159">
    <property type="entry name" value="Dimethylaniline monooxygenase [N-oxide-forming]"/>
    <property type="match status" value="1"/>
</dbReference>
<dbReference type="GO" id="GO:0006629">
    <property type="term" value="P:lipid metabolic process"/>
    <property type="evidence" value="ECO:0007669"/>
    <property type="project" value="UniProtKB-KW"/>
</dbReference>
<evidence type="ECO:0000256" key="24">
    <source>
        <dbReference type="ARBA" id="ARBA00047864"/>
    </source>
</evidence>
<evidence type="ECO:0000256" key="32">
    <source>
        <dbReference type="ARBA" id="ARBA00049475"/>
    </source>
</evidence>
<evidence type="ECO:0000256" key="19">
    <source>
        <dbReference type="ARBA" id="ARBA00045957"/>
    </source>
</evidence>
<comment type="catalytic activity">
    <reaction evidence="30">
        <text>heptan-4-one + NADPH + O2 + H(+) = propyl butanoate + NADP(+) + H2O</text>
        <dbReference type="Rhea" id="RHEA:54852"/>
        <dbReference type="ChEBI" id="CHEBI:15377"/>
        <dbReference type="ChEBI" id="CHEBI:15378"/>
        <dbReference type="ChEBI" id="CHEBI:15379"/>
        <dbReference type="ChEBI" id="CHEBI:57783"/>
        <dbReference type="ChEBI" id="CHEBI:58349"/>
        <dbReference type="ChEBI" id="CHEBI:89484"/>
        <dbReference type="ChEBI" id="CHEBI:89719"/>
    </reaction>
    <physiologicalReaction direction="left-to-right" evidence="30">
        <dbReference type="Rhea" id="RHEA:54853"/>
    </physiologicalReaction>
</comment>
<evidence type="ECO:0000256" key="1">
    <source>
        <dbReference type="ARBA" id="ARBA00001974"/>
    </source>
</evidence>
<dbReference type="InterPro" id="IPR020946">
    <property type="entry name" value="Flavin_mOase-like"/>
</dbReference>
<dbReference type="GO" id="GO:0004499">
    <property type="term" value="F:N,N-dimethylaniline monooxygenase activity"/>
    <property type="evidence" value="ECO:0007669"/>
    <property type="project" value="UniProtKB-UniRule"/>
</dbReference>
<evidence type="ECO:0000256" key="28">
    <source>
        <dbReference type="ARBA" id="ARBA00048459"/>
    </source>
</evidence>
<dbReference type="STRING" id="34508.A0A4U5NU95"/>
<dbReference type="OrthoDB" id="66881at2759"/>
<evidence type="ECO:0000256" key="34">
    <source>
        <dbReference type="RuleBase" id="RU361177"/>
    </source>
</evidence>
<reference evidence="36 37" key="2">
    <citation type="journal article" date="2019" name="G3 (Bethesda)">
        <title>Hybrid Assembly of the Genome of the Entomopathogenic Nematode Steinernema carpocapsae Identifies the X-Chromosome.</title>
        <authorList>
            <person name="Serra L."/>
            <person name="Macchietto M."/>
            <person name="Macias-Munoz A."/>
            <person name="McGill C.J."/>
            <person name="Rodriguez I.M."/>
            <person name="Rodriguez B."/>
            <person name="Murad R."/>
            <person name="Mortazavi A."/>
        </authorList>
    </citation>
    <scope>NUCLEOTIDE SEQUENCE [LARGE SCALE GENOMIC DNA]</scope>
    <source>
        <strain evidence="36 37">ALL</strain>
    </source>
</reference>
<evidence type="ECO:0000256" key="26">
    <source>
        <dbReference type="ARBA" id="ARBA00048041"/>
    </source>
</evidence>
<dbReference type="Proteomes" id="UP000298663">
    <property type="component" value="Unassembled WGS sequence"/>
</dbReference>
<comment type="caution">
    <text evidence="36">The sequence shown here is derived from an EMBL/GenBank/DDBJ whole genome shotgun (WGS) entry which is preliminary data.</text>
</comment>
<dbReference type="PRINTS" id="PR00370">
    <property type="entry name" value="FMOXYGENASE"/>
</dbReference>
<comment type="similarity">
    <text evidence="4 33 34">Belongs to the FMO family.</text>
</comment>
<evidence type="ECO:0000313" key="37">
    <source>
        <dbReference type="Proteomes" id="UP000298663"/>
    </source>
</evidence>
<keyword evidence="37" id="KW-1185">Reference proteome</keyword>
<comment type="catalytic activity">
    <reaction evidence="24">
        <text>NADPH + O2 + H(+) = H2O2 + NADP(+)</text>
        <dbReference type="Rhea" id="RHEA:11260"/>
        <dbReference type="ChEBI" id="CHEBI:15378"/>
        <dbReference type="ChEBI" id="CHEBI:15379"/>
        <dbReference type="ChEBI" id="CHEBI:16240"/>
        <dbReference type="ChEBI" id="CHEBI:57783"/>
        <dbReference type="ChEBI" id="CHEBI:58349"/>
        <dbReference type="EC" id="1.6.3.1"/>
    </reaction>
    <physiologicalReaction direction="left-to-right" evidence="24">
        <dbReference type="Rhea" id="RHEA:11261"/>
    </physiologicalReaction>
</comment>
<keyword evidence="5" id="KW-0488">Methylation</keyword>
<evidence type="ECO:0000256" key="3">
    <source>
        <dbReference type="ARBA" id="ARBA00004524"/>
    </source>
</evidence>
<comment type="function">
    <text evidence="18">Acts as a Baeyer-Villiger monooxygenase on a broad range of substrates. Catalyzes the insertion of an oxygen atom into a carbon-carbon bond adjacent to a carbonyl, which converts ketones to esters. Active on diverse carbonyl compounds, whereas soft nucleophiles are mostly non- or poorly reactive. In contrast with other forms of FMO it is non- or poorly active on 'classical' substrates such as drugs, pesticides, and dietary components containing soft nucleophilic heteroatoms. Able to oxidize drug molecules bearing a carbonyl group on an aliphatic chain, such as nabumetone and pentoxifylline. Also, in the absence of substrates, shows slow but yet significant NADPH oxidase activity. Acts as a positive modulator of cholesterol biosynthesis as well as glucose homeostasis, promoting metabolic aging via pleiotropic effects.</text>
</comment>
<keyword evidence="7 33" id="KW-0285">Flavoprotein</keyword>
<keyword evidence="15 33" id="KW-0503">Monooxygenase</keyword>
<evidence type="ECO:0000256" key="31">
    <source>
        <dbReference type="ARBA" id="ARBA00049443"/>
    </source>
</evidence>
<comment type="catalytic activity">
    <reaction evidence="26">
        <text>hypotaurine + NADPH + O2 + H(+) = taurine + NADP(+) + H2O</text>
        <dbReference type="Rhea" id="RHEA:69819"/>
        <dbReference type="ChEBI" id="CHEBI:15377"/>
        <dbReference type="ChEBI" id="CHEBI:15378"/>
        <dbReference type="ChEBI" id="CHEBI:15379"/>
        <dbReference type="ChEBI" id="CHEBI:57783"/>
        <dbReference type="ChEBI" id="CHEBI:57853"/>
        <dbReference type="ChEBI" id="CHEBI:58349"/>
        <dbReference type="ChEBI" id="CHEBI:507393"/>
        <dbReference type="EC" id="1.14.13.8"/>
    </reaction>
    <physiologicalReaction direction="left-to-right" evidence="26">
        <dbReference type="Rhea" id="RHEA:69820"/>
    </physiologicalReaction>
</comment>